<proteinExistence type="predicted"/>
<gene>
    <name evidence="1" type="ORF">TCAL_15820</name>
</gene>
<name>A0A553NPM3_TIGCA</name>
<dbReference type="EMBL" id="VCGU01000011">
    <property type="protein sequence ID" value="TRY67357.1"/>
    <property type="molecule type" value="Genomic_DNA"/>
</dbReference>
<comment type="caution">
    <text evidence="1">The sequence shown here is derived from an EMBL/GenBank/DDBJ whole genome shotgun (WGS) entry which is preliminary data.</text>
</comment>
<reference evidence="1 2" key="1">
    <citation type="journal article" date="2018" name="Nat. Ecol. Evol.">
        <title>Genomic signatures of mitonuclear coevolution across populations of Tigriopus californicus.</title>
        <authorList>
            <person name="Barreto F.S."/>
            <person name="Watson E.T."/>
            <person name="Lima T.G."/>
            <person name="Willett C.S."/>
            <person name="Edmands S."/>
            <person name="Li W."/>
            <person name="Burton R.S."/>
        </authorList>
    </citation>
    <scope>NUCLEOTIDE SEQUENCE [LARGE SCALE GENOMIC DNA]</scope>
    <source>
        <strain evidence="1 2">San Diego</strain>
    </source>
</reference>
<dbReference type="AlphaFoldDB" id="A0A553NPM3"/>
<sequence>MYKLVQTINSTKFRTEPFEDFYEQYEEIGRRDNDLMSGPASDYATIEQRLETSCTNEGIITDVIFQVLVKGASSVAKRSETTKFPRVSNTLGSGQICQGHSSAGREPMQGLRLFYRHDLRVGAN</sequence>
<protein>
    <submittedName>
        <fullName evidence="1">Uncharacterized protein</fullName>
    </submittedName>
</protein>
<dbReference type="Proteomes" id="UP000318571">
    <property type="component" value="Chromosome 4"/>
</dbReference>
<evidence type="ECO:0000313" key="2">
    <source>
        <dbReference type="Proteomes" id="UP000318571"/>
    </source>
</evidence>
<keyword evidence="2" id="KW-1185">Reference proteome</keyword>
<accession>A0A553NPM3</accession>
<evidence type="ECO:0000313" key="1">
    <source>
        <dbReference type="EMBL" id="TRY67357.1"/>
    </source>
</evidence>
<organism evidence="1 2">
    <name type="scientific">Tigriopus californicus</name>
    <name type="common">Marine copepod</name>
    <dbReference type="NCBI Taxonomy" id="6832"/>
    <lineage>
        <taxon>Eukaryota</taxon>
        <taxon>Metazoa</taxon>
        <taxon>Ecdysozoa</taxon>
        <taxon>Arthropoda</taxon>
        <taxon>Crustacea</taxon>
        <taxon>Multicrustacea</taxon>
        <taxon>Hexanauplia</taxon>
        <taxon>Copepoda</taxon>
        <taxon>Harpacticoida</taxon>
        <taxon>Harpacticidae</taxon>
        <taxon>Tigriopus</taxon>
    </lineage>
</organism>